<dbReference type="OrthoDB" id="9781691at2"/>
<dbReference type="PANTHER" id="PTHR30480">
    <property type="entry name" value="BETA-HEXOSAMINIDASE-RELATED"/>
    <property type="match status" value="1"/>
</dbReference>
<dbReference type="Gene3D" id="3.20.20.300">
    <property type="entry name" value="Glycoside hydrolase, family 3, N-terminal domain"/>
    <property type="match status" value="1"/>
</dbReference>
<dbReference type="Gene3D" id="3.40.50.1700">
    <property type="entry name" value="Glycoside hydrolase family 3 C-terminal domain"/>
    <property type="match status" value="1"/>
</dbReference>
<evidence type="ECO:0000313" key="5">
    <source>
        <dbReference type="EMBL" id="QFU77153.1"/>
    </source>
</evidence>
<dbReference type="Pfam" id="PF00933">
    <property type="entry name" value="Glyco_hydro_3"/>
    <property type="match status" value="1"/>
</dbReference>
<keyword evidence="2 5" id="KW-0378">Hydrolase</keyword>
<keyword evidence="6" id="KW-1185">Reference proteome</keyword>
<dbReference type="GO" id="GO:0004553">
    <property type="term" value="F:hydrolase activity, hydrolyzing O-glycosyl compounds"/>
    <property type="evidence" value="ECO:0007669"/>
    <property type="project" value="InterPro"/>
</dbReference>
<name>A0A5P9NMR0_9GAMM</name>
<protein>
    <submittedName>
        <fullName evidence="5">Glycoside hydrolase family 3 protein</fullName>
    </submittedName>
</protein>
<dbReference type="InterPro" id="IPR017853">
    <property type="entry name" value="GH"/>
</dbReference>
<organism evidence="5 6">
    <name type="scientific">Halioglobus maricola</name>
    <dbReference type="NCBI Taxonomy" id="2601894"/>
    <lineage>
        <taxon>Bacteria</taxon>
        <taxon>Pseudomonadati</taxon>
        <taxon>Pseudomonadota</taxon>
        <taxon>Gammaproteobacteria</taxon>
        <taxon>Cellvibrionales</taxon>
        <taxon>Halieaceae</taxon>
        <taxon>Halioglobus</taxon>
    </lineage>
</organism>
<dbReference type="InterPro" id="IPR050226">
    <property type="entry name" value="NagZ_Beta-hexosaminidase"/>
</dbReference>
<dbReference type="GO" id="GO:0009254">
    <property type="term" value="P:peptidoglycan turnover"/>
    <property type="evidence" value="ECO:0007669"/>
    <property type="project" value="TreeGrafter"/>
</dbReference>
<dbReference type="SUPFAM" id="SSF51445">
    <property type="entry name" value="(Trans)glycosidases"/>
    <property type="match status" value="1"/>
</dbReference>
<proteinExistence type="inferred from homology"/>
<evidence type="ECO:0000313" key="6">
    <source>
        <dbReference type="Proteomes" id="UP000326287"/>
    </source>
</evidence>
<evidence type="ECO:0000256" key="3">
    <source>
        <dbReference type="ARBA" id="ARBA00023295"/>
    </source>
</evidence>
<evidence type="ECO:0000256" key="2">
    <source>
        <dbReference type="ARBA" id="ARBA00022801"/>
    </source>
</evidence>
<dbReference type="InterPro" id="IPR001764">
    <property type="entry name" value="Glyco_hydro_3_N"/>
</dbReference>
<dbReference type="AlphaFoldDB" id="A0A5P9NMR0"/>
<dbReference type="GO" id="GO:0005975">
    <property type="term" value="P:carbohydrate metabolic process"/>
    <property type="evidence" value="ECO:0007669"/>
    <property type="project" value="InterPro"/>
</dbReference>
<dbReference type="InterPro" id="IPR019800">
    <property type="entry name" value="Glyco_hydro_3_AS"/>
</dbReference>
<dbReference type="PANTHER" id="PTHR30480:SF16">
    <property type="entry name" value="GLYCOSIDE HYDROLASE FAMILY 3 DOMAIN PROTEIN"/>
    <property type="match status" value="1"/>
</dbReference>
<gene>
    <name evidence="5" type="ORF">EY643_16645</name>
</gene>
<evidence type="ECO:0000256" key="1">
    <source>
        <dbReference type="ARBA" id="ARBA00005336"/>
    </source>
</evidence>
<dbReference type="Proteomes" id="UP000326287">
    <property type="component" value="Chromosome"/>
</dbReference>
<feature type="domain" description="Glycoside hydrolase family 3 N-terminal" evidence="4">
    <location>
        <begin position="67"/>
        <end position="382"/>
    </location>
</feature>
<dbReference type="InterPro" id="IPR036962">
    <property type="entry name" value="Glyco_hydro_3_N_sf"/>
</dbReference>
<keyword evidence="3" id="KW-0326">Glycosidase</keyword>
<dbReference type="KEGG" id="halc:EY643_16645"/>
<comment type="similarity">
    <text evidence="1">Belongs to the glycosyl hydrolase 3 family.</text>
</comment>
<dbReference type="EMBL" id="CP036422">
    <property type="protein sequence ID" value="QFU77153.1"/>
    <property type="molecule type" value="Genomic_DNA"/>
</dbReference>
<dbReference type="PROSITE" id="PS00775">
    <property type="entry name" value="GLYCOSYL_HYDROL_F3"/>
    <property type="match status" value="1"/>
</dbReference>
<sequence>MNSSRTGLPLGVAPVMVGLCFPLRHCQTMKSSATLTIEQCIALKLMVDIRLFDSGTGSEPVRQLPANLVQALRDIQPGGVILFRENLADIAQICELTAELRRCISPELLVGVDQEGGCVTRLPRRECTSFSGNMALAACSPGDRATLAGDMARAQAAELLALGINVNFVPSLDVNSNPANPVIHVRAFGDDPEVVAELGSAVTDGIQDGGVAASLKHFPGHGDTSQDSHTGLPLVSRSAAEAHAIDLKPFATVIARSDPAMVMTAHIQYPSLDSSTLSGNGVVRPATLSRRILTDLLRGELGFEGVVITDAMDMGAISQMLSPLEATLECFRAGADIALMPLLLRDTASLLALRALVDDLAAAVRAGELDEAELRTSALRVAAMRAEYALPEPSAETSSKPRAGRALANEAHRELEARIAAGSVTALQGEGGLPASVSSVHLLMPNAESASAMAMALTQMRPELEITYQSLTALDLALEREQVRACDAYVVGVSEPAISAVVVGGAEDLPGLADQRPATVLKALLAEAQGCHRGVVMLNSPYRAKEFYALADTVLASYDGAAVGLEGIPGPAYIALAAVLAGARAPTGHLPVSL</sequence>
<evidence type="ECO:0000259" key="4">
    <source>
        <dbReference type="Pfam" id="PF00933"/>
    </source>
</evidence>
<reference evidence="5 6" key="1">
    <citation type="submission" date="2019-02" db="EMBL/GenBank/DDBJ databases">
        <authorList>
            <person name="Li S.-H."/>
        </authorList>
    </citation>
    <scope>NUCLEOTIDE SEQUENCE [LARGE SCALE GENOMIC DNA]</scope>
    <source>
        <strain evidence="5 6">IMCC14385</strain>
    </source>
</reference>
<accession>A0A5P9NMR0</accession>
<dbReference type="InterPro" id="IPR036881">
    <property type="entry name" value="Glyco_hydro_3_C_sf"/>
</dbReference>